<dbReference type="EMBL" id="GL883029">
    <property type="protein sequence ID" value="EGG13720.1"/>
    <property type="molecule type" value="Genomic_DNA"/>
</dbReference>
<proteinExistence type="predicted"/>
<reference evidence="2" key="1">
    <citation type="journal article" date="2011" name="Genome Res.">
        <title>Phylogeny-wide analysis of social amoeba genomes highlights ancient origins for complex intercellular communication.</title>
        <authorList>
            <person name="Heidel A.J."/>
            <person name="Lawal H.M."/>
            <person name="Felder M."/>
            <person name="Schilde C."/>
            <person name="Helps N.R."/>
            <person name="Tunggal B."/>
            <person name="Rivero F."/>
            <person name="John U."/>
            <person name="Schleicher M."/>
            <person name="Eichinger L."/>
            <person name="Platzer M."/>
            <person name="Noegel A.A."/>
            <person name="Schaap P."/>
            <person name="Gloeckner G."/>
        </authorList>
    </citation>
    <scope>NUCLEOTIDE SEQUENCE [LARGE SCALE GENOMIC DNA]</scope>
    <source>
        <strain evidence="2">SH3</strain>
    </source>
</reference>
<protein>
    <submittedName>
        <fullName evidence="1">Uncharacterized protein</fullName>
    </submittedName>
</protein>
<dbReference type="AlphaFoldDB" id="F4QD92"/>
<organism evidence="1 2">
    <name type="scientific">Cavenderia fasciculata</name>
    <name type="common">Slime mold</name>
    <name type="synonym">Dictyostelium fasciculatum</name>
    <dbReference type="NCBI Taxonomy" id="261658"/>
    <lineage>
        <taxon>Eukaryota</taxon>
        <taxon>Amoebozoa</taxon>
        <taxon>Evosea</taxon>
        <taxon>Eumycetozoa</taxon>
        <taxon>Dictyostelia</taxon>
        <taxon>Acytosteliales</taxon>
        <taxon>Cavenderiaceae</taxon>
        <taxon>Cavenderia</taxon>
    </lineage>
</organism>
<dbReference type="KEGG" id="dfa:DFA_11481"/>
<dbReference type="RefSeq" id="XP_004350424.1">
    <property type="nucleotide sequence ID" value="XM_004350374.1"/>
</dbReference>
<evidence type="ECO:0000313" key="1">
    <source>
        <dbReference type="EMBL" id="EGG13720.1"/>
    </source>
</evidence>
<sequence length="77" mass="8639">MDKNYSKAEAKSVLDISLQIARRKHHLSVIYFQSVSANCLVSTSWEKKTSVDHVTHFKPSGDCIKFLCGLVRSVDIA</sequence>
<name>F4QD92_CACFS</name>
<evidence type="ECO:0000313" key="2">
    <source>
        <dbReference type="Proteomes" id="UP000007797"/>
    </source>
</evidence>
<dbReference type="GeneID" id="14866376"/>
<gene>
    <name evidence="1" type="ORF">DFA_11481</name>
</gene>
<accession>F4QD92</accession>
<dbReference type="Proteomes" id="UP000007797">
    <property type="component" value="Unassembled WGS sequence"/>
</dbReference>
<keyword evidence="2" id="KW-1185">Reference proteome</keyword>